<evidence type="ECO:0000313" key="3">
    <source>
        <dbReference type="Proteomes" id="UP000593577"/>
    </source>
</evidence>
<protein>
    <submittedName>
        <fullName evidence="2">Uncharacterized protein</fullName>
    </submittedName>
</protein>
<dbReference type="AlphaFoldDB" id="A0A7J8YPY2"/>
<evidence type="ECO:0000313" key="2">
    <source>
        <dbReference type="EMBL" id="MBA0701585.1"/>
    </source>
</evidence>
<dbReference type="Proteomes" id="UP000593577">
    <property type="component" value="Unassembled WGS sequence"/>
</dbReference>
<keyword evidence="3" id="KW-1185">Reference proteome</keyword>
<reference evidence="2 3" key="1">
    <citation type="journal article" date="2019" name="Genome Biol. Evol.">
        <title>Insights into the evolution of the New World diploid cottons (Gossypium, subgenus Houzingenia) based on genome sequencing.</title>
        <authorList>
            <person name="Grover C.E."/>
            <person name="Arick M.A. 2nd"/>
            <person name="Thrash A."/>
            <person name="Conover J.L."/>
            <person name="Sanders W.S."/>
            <person name="Peterson D.G."/>
            <person name="Frelichowski J.E."/>
            <person name="Scheffler J.A."/>
            <person name="Scheffler B.E."/>
            <person name="Wendel J.F."/>
        </authorList>
    </citation>
    <scope>NUCLEOTIDE SEQUENCE [LARGE SCALE GENOMIC DNA]</scope>
    <source>
        <strain evidence="2">185</strain>
        <tissue evidence="2">Leaf</tissue>
    </source>
</reference>
<name>A0A7J8YPY2_GOSAI</name>
<organism evidence="2 3">
    <name type="scientific">Gossypium aridum</name>
    <name type="common">American cotton</name>
    <name type="synonym">Erioxylum aridum</name>
    <dbReference type="NCBI Taxonomy" id="34290"/>
    <lineage>
        <taxon>Eukaryota</taxon>
        <taxon>Viridiplantae</taxon>
        <taxon>Streptophyta</taxon>
        <taxon>Embryophyta</taxon>
        <taxon>Tracheophyta</taxon>
        <taxon>Spermatophyta</taxon>
        <taxon>Magnoliopsida</taxon>
        <taxon>eudicotyledons</taxon>
        <taxon>Gunneridae</taxon>
        <taxon>Pentapetalae</taxon>
        <taxon>rosids</taxon>
        <taxon>malvids</taxon>
        <taxon>Malvales</taxon>
        <taxon>Malvaceae</taxon>
        <taxon>Malvoideae</taxon>
        <taxon>Gossypium</taxon>
    </lineage>
</organism>
<keyword evidence="1" id="KW-0472">Membrane</keyword>
<gene>
    <name evidence="2" type="ORF">Goari_022381</name>
</gene>
<evidence type="ECO:0000256" key="1">
    <source>
        <dbReference type="SAM" id="Phobius"/>
    </source>
</evidence>
<comment type="caution">
    <text evidence="2">The sequence shown here is derived from an EMBL/GenBank/DDBJ whole genome shotgun (WGS) entry which is preliminary data.</text>
</comment>
<feature type="transmembrane region" description="Helical" evidence="1">
    <location>
        <begin position="43"/>
        <end position="64"/>
    </location>
</feature>
<proteinExistence type="predicted"/>
<sequence>EVHGVVLGNNNNSLIIPYYFTQQFDLDEAITVPENPQTRQEEVAGLVSDMSSVVVFTIITVLLAGF</sequence>
<keyword evidence="1" id="KW-1133">Transmembrane helix</keyword>
<accession>A0A7J8YPY2</accession>
<feature type="non-terminal residue" evidence="2">
    <location>
        <position position="1"/>
    </location>
</feature>
<keyword evidence="1" id="KW-0812">Transmembrane</keyword>
<dbReference type="EMBL" id="JABFAA010303000">
    <property type="protein sequence ID" value="MBA0701585.1"/>
    <property type="molecule type" value="Genomic_DNA"/>
</dbReference>